<gene>
    <name evidence="2" type="ORF">EV681_0042</name>
</gene>
<sequence>MAGSFEKAITIRQAIRNIDDRTFLLPAIQRNFVWTTQQICILFDSLMRDYPINTFMMWDVISSEIKNKYRFYSFLTDFCQRFKESNDYVPTKGEFKDFKAVIDGQQRLTSIYIGLKGTYAYKQPRVWWPNTRNDQALPPRKLYLNLASGVDGEDNESMTQYQFRFLTKQQEETYNNDSKAHWFEVGKVLTLPEVESVDEIPFDVVLPYLKLCGLDSNSFARKALTRLYYLVRHEEVIHYYNEQSQDIDHVLDVFIRTNSGGTPLAFSDLLMSIAIANWKGDARKDIDELVTEVRQSSEMQFSIGRDWVLKTCLMLAGADVKFRVKNFDSDQVYAIQQQWGNIRDCIVATFKLLKNFGMNDQSLRAKNAVIPLAFYLYKQSFRGKPLYQAINNINILRDERLALSKWLHMVLLRGVFGGQSDGILSRMQKILSSHLNEGLFPLNSIIDAFTGTNKDLRFDEAYLKGLLELQYGDPRCRSVLSLLFPEVNENLQLDIDHLHPRSAFTKSALAEETFLKDEPELLKYYQNPSNWNSLANLHLLNASQNRAKQNLSLIAWMSKKDLGVKPVDLLLDDEDILSFSDFKLFCEKRREVLLQRLRDNIYMSDRLIATGEVIDEEEESEIEELA</sequence>
<dbReference type="Proteomes" id="UP000293398">
    <property type="component" value="Unassembled WGS sequence"/>
</dbReference>
<keyword evidence="3" id="KW-1185">Reference proteome</keyword>
<feature type="domain" description="GmrSD restriction endonucleases N-terminal" evidence="1">
    <location>
        <begin position="14"/>
        <end position="273"/>
    </location>
</feature>
<reference evidence="2 3" key="1">
    <citation type="submission" date="2019-02" db="EMBL/GenBank/DDBJ databases">
        <title>Genomic Encyclopedia of Type Strains, Phase IV (KMG-IV): sequencing the most valuable type-strain genomes for metagenomic binning, comparative biology and taxonomic classification.</title>
        <authorList>
            <person name="Goeker M."/>
        </authorList>
    </citation>
    <scope>NUCLEOTIDE SEQUENCE [LARGE SCALE GENOMIC DNA]</scope>
    <source>
        <strain evidence="2 3">DSM 23814</strain>
    </source>
</reference>
<dbReference type="AlphaFoldDB" id="A0A4Q7VPB7"/>
<evidence type="ECO:0000259" key="1">
    <source>
        <dbReference type="Pfam" id="PF03235"/>
    </source>
</evidence>
<dbReference type="PANTHER" id="PTHR37292">
    <property type="entry name" value="VNG6097C"/>
    <property type="match status" value="1"/>
</dbReference>
<protein>
    <submittedName>
        <fullName evidence="2">Uncharacterized protein DUF262</fullName>
    </submittedName>
</protein>
<dbReference type="OrthoDB" id="9798761at2"/>
<dbReference type="InterPro" id="IPR004919">
    <property type="entry name" value="GmrSD_N"/>
</dbReference>
<dbReference type="PANTHER" id="PTHR37292:SF2">
    <property type="entry name" value="DUF262 DOMAIN-CONTAINING PROTEIN"/>
    <property type="match status" value="1"/>
</dbReference>
<dbReference type="Pfam" id="PF03235">
    <property type="entry name" value="GmrSD_N"/>
    <property type="match status" value="1"/>
</dbReference>
<organism evidence="2 3">
    <name type="scientific">Advenella incenata</name>
    <dbReference type="NCBI Taxonomy" id="267800"/>
    <lineage>
        <taxon>Bacteria</taxon>
        <taxon>Pseudomonadati</taxon>
        <taxon>Pseudomonadota</taxon>
        <taxon>Betaproteobacteria</taxon>
        <taxon>Burkholderiales</taxon>
        <taxon>Alcaligenaceae</taxon>
    </lineage>
</organism>
<proteinExistence type="predicted"/>
<accession>A0A4Q7VPB7</accession>
<dbReference type="RefSeq" id="WP_130302994.1">
    <property type="nucleotide sequence ID" value="NZ_SHKO01000001.1"/>
</dbReference>
<comment type="caution">
    <text evidence="2">The sequence shown here is derived from an EMBL/GenBank/DDBJ whole genome shotgun (WGS) entry which is preliminary data.</text>
</comment>
<evidence type="ECO:0000313" key="3">
    <source>
        <dbReference type="Proteomes" id="UP000293398"/>
    </source>
</evidence>
<dbReference type="EMBL" id="SHKO01000001">
    <property type="protein sequence ID" value="RZT98266.1"/>
    <property type="molecule type" value="Genomic_DNA"/>
</dbReference>
<evidence type="ECO:0000313" key="2">
    <source>
        <dbReference type="EMBL" id="RZT98266.1"/>
    </source>
</evidence>
<name>A0A4Q7VPB7_9BURK</name>